<comment type="caution">
    <text evidence="1">The sequence shown here is derived from an EMBL/GenBank/DDBJ whole genome shotgun (WGS) entry which is preliminary data.</text>
</comment>
<dbReference type="InterPro" id="IPR036390">
    <property type="entry name" value="WH_DNA-bd_sf"/>
</dbReference>
<gene>
    <name evidence="1" type="ORF">A3D72_03605</name>
</gene>
<dbReference type="EMBL" id="MGDZ01000004">
    <property type="protein sequence ID" value="OGL74238.1"/>
    <property type="molecule type" value="Genomic_DNA"/>
</dbReference>
<evidence type="ECO:0000313" key="1">
    <source>
        <dbReference type="EMBL" id="OGL74238.1"/>
    </source>
</evidence>
<protein>
    <submittedName>
        <fullName evidence="1">Uncharacterized protein</fullName>
    </submittedName>
</protein>
<accession>A0A1F7U8V2</accession>
<dbReference type="SUPFAM" id="SSF46785">
    <property type="entry name" value="Winged helix' DNA-binding domain"/>
    <property type="match status" value="1"/>
</dbReference>
<proteinExistence type="predicted"/>
<reference evidence="1 2" key="1">
    <citation type="journal article" date="2016" name="Nat. Commun.">
        <title>Thousands of microbial genomes shed light on interconnected biogeochemical processes in an aquifer system.</title>
        <authorList>
            <person name="Anantharaman K."/>
            <person name="Brown C.T."/>
            <person name="Hug L.A."/>
            <person name="Sharon I."/>
            <person name="Castelle C.J."/>
            <person name="Probst A.J."/>
            <person name="Thomas B.C."/>
            <person name="Singh A."/>
            <person name="Wilkins M.J."/>
            <person name="Karaoz U."/>
            <person name="Brodie E.L."/>
            <person name="Williams K.H."/>
            <person name="Hubbard S.S."/>
            <person name="Banfield J.F."/>
        </authorList>
    </citation>
    <scope>NUCLEOTIDE SEQUENCE [LARGE SCALE GENOMIC DNA]</scope>
</reference>
<name>A0A1F7U8V2_9BACT</name>
<dbReference type="AlphaFoldDB" id="A0A1F7U8V2"/>
<evidence type="ECO:0000313" key="2">
    <source>
        <dbReference type="Proteomes" id="UP000176303"/>
    </source>
</evidence>
<organism evidence="1 2">
    <name type="scientific">Candidatus Uhrbacteria bacterium RIFCSPHIGHO2_02_FULL_57_19</name>
    <dbReference type="NCBI Taxonomy" id="1802391"/>
    <lineage>
        <taxon>Bacteria</taxon>
        <taxon>Candidatus Uhriibacteriota</taxon>
    </lineage>
</organism>
<dbReference type="Proteomes" id="UP000176303">
    <property type="component" value="Unassembled WGS sequence"/>
</dbReference>
<dbReference type="STRING" id="1802391.A3D72_03605"/>
<sequence>MRFSDLQKYILVACRGAGGRCNRRRMIYYYETKKKPSHKDQVDAVTKALERLIDRGLLVGYGVRTPKRWYINDVRLTPAGRKAVRVIRGTQQRLFQ</sequence>